<dbReference type="InterPro" id="IPR003594">
    <property type="entry name" value="HATPase_dom"/>
</dbReference>
<dbReference type="CDD" id="cd16936">
    <property type="entry name" value="HATPase_RsbW-like"/>
    <property type="match status" value="1"/>
</dbReference>
<dbReference type="Proteomes" id="UP001589608">
    <property type="component" value="Unassembled WGS sequence"/>
</dbReference>
<name>A0ABV5M465_9ACTN</name>
<evidence type="ECO:0000313" key="3">
    <source>
        <dbReference type="EMBL" id="MFB9443616.1"/>
    </source>
</evidence>
<comment type="caution">
    <text evidence="3">The sequence shown here is derived from an EMBL/GenBank/DDBJ whole genome shotgun (WGS) entry which is preliminary data.</text>
</comment>
<keyword evidence="3" id="KW-0547">Nucleotide-binding</keyword>
<dbReference type="PANTHER" id="PTHR35526:SF3">
    <property type="entry name" value="ANTI-SIGMA-F FACTOR RSBW"/>
    <property type="match status" value="1"/>
</dbReference>
<gene>
    <name evidence="3" type="ORF">ACFFTR_11020</name>
</gene>
<dbReference type="SUPFAM" id="SSF55874">
    <property type="entry name" value="ATPase domain of HSP90 chaperone/DNA topoisomerase II/histidine kinase"/>
    <property type="match status" value="1"/>
</dbReference>
<organism evidence="3 4">
    <name type="scientific">Dactylosporangium vinaceum</name>
    <dbReference type="NCBI Taxonomy" id="53362"/>
    <lineage>
        <taxon>Bacteria</taxon>
        <taxon>Bacillati</taxon>
        <taxon>Actinomycetota</taxon>
        <taxon>Actinomycetes</taxon>
        <taxon>Micromonosporales</taxon>
        <taxon>Micromonosporaceae</taxon>
        <taxon>Dactylosporangium</taxon>
    </lineage>
</organism>
<dbReference type="Pfam" id="PF13581">
    <property type="entry name" value="HATPase_c_2"/>
    <property type="match status" value="1"/>
</dbReference>
<dbReference type="InterPro" id="IPR036890">
    <property type="entry name" value="HATPase_C_sf"/>
</dbReference>
<dbReference type="PANTHER" id="PTHR35526">
    <property type="entry name" value="ANTI-SIGMA-F FACTOR RSBW-RELATED"/>
    <property type="match status" value="1"/>
</dbReference>
<dbReference type="GO" id="GO:0005524">
    <property type="term" value="F:ATP binding"/>
    <property type="evidence" value="ECO:0007669"/>
    <property type="project" value="UniProtKB-KW"/>
</dbReference>
<feature type="domain" description="Histidine kinase/HSP90-like ATPase" evidence="2">
    <location>
        <begin position="23"/>
        <end position="149"/>
    </location>
</feature>
<proteinExistence type="predicted"/>
<keyword evidence="4" id="KW-1185">Reference proteome</keyword>
<keyword evidence="1" id="KW-0723">Serine/threonine-protein kinase</keyword>
<dbReference type="EMBL" id="JBHMCA010000022">
    <property type="protein sequence ID" value="MFB9443616.1"/>
    <property type="molecule type" value="Genomic_DNA"/>
</dbReference>
<keyword evidence="3" id="KW-0067">ATP-binding</keyword>
<sequence length="161" mass="17355">MDATKEEDVPQHDMRLQFSLELPRDAALVRDARRTLDGALAGAGVTEECRDDIRLALTEACGNVVSHANLASGYHIDVTVDDGECVIEVTDDGGGFNPARVPPVEPVEAGHEPGHLKESGRGLQVLAAVVERLDVVSVEDTGTLVRFSKHLTWDPAPRQEP</sequence>
<keyword evidence="1" id="KW-0808">Transferase</keyword>
<dbReference type="RefSeq" id="WP_223093582.1">
    <property type="nucleotide sequence ID" value="NZ_CP061913.1"/>
</dbReference>
<dbReference type="InterPro" id="IPR050267">
    <property type="entry name" value="Anti-sigma-factor_SerPK"/>
</dbReference>
<protein>
    <submittedName>
        <fullName evidence="3">ATP-binding protein</fullName>
    </submittedName>
</protein>
<dbReference type="Gene3D" id="3.30.565.10">
    <property type="entry name" value="Histidine kinase-like ATPase, C-terminal domain"/>
    <property type="match status" value="1"/>
</dbReference>
<evidence type="ECO:0000256" key="1">
    <source>
        <dbReference type="ARBA" id="ARBA00022527"/>
    </source>
</evidence>
<evidence type="ECO:0000259" key="2">
    <source>
        <dbReference type="Pfam" id="PF13581"/>
    </source>
</evidence>
<accession>A0ABV5M465</accession>
<evidence type="ECO:0000313" key="4">
    <source>
        <dbReference type="Proteomes" id="UP001589608"/>
    </source>
</evidence>
<keyword evidence="1" id="KW-0418">Kinase</keyword>
<reference evidence="3 4" key="1">
    <citation type="submission" date="2024-09" db="EMBL/GenBank/DDBJ databases">
        <authorList>
            <person name="Sun Q."/>
            <person name="Mori K."/>
        </authorList>
    </citation>
    <scope>NUCLEOTIDE SEQUENCE [LARGE SCALE GENOMIC DNA]</scope>
    <source>
        <strain evidence="3 4">JCM 3307</strain>
    </source>
</reference>